<dbReference type="Proteomes" id="UP000568751">
    <property type="component" value="Unassembled WGS sequence"/>
</dbReference>
<organism evidence="1 2">
    <name type="scientific">Candidatus Thiodubiliella endoseptemdiera</name>
    <dbReference type="NCBI Taxonomy" id="2738886"/>
    <lineage>
        <taxon>Bacteria</taxon>
        <taxon>Pseudomonadati</taxon>
        <taxon>Pseudomonadota</taxon>
        <taxon>Gammaproteobacteria</taxon>
        <taxon>Candidatus Pseudothioglobaceae</taxon>
        <taxon>Candidatus Thiodubiliella</taxon>
    </lineage>
</organism>
<sequence length="101" mass="10973">MEKGGWVGVFKITEKGCCFGKGVLKGPYFYQKGFSAIAVMFKKGVWWGKFFPPKSLGFLLGGFNGQSGACFLMVFGGCHSPNPKIYPPSNIGGGWFGRIPH</sequence>
<reference evidence="1 2" key="1">
    <citation type="submission" date="2020-05" db="EMBL/GenBank/DDBJ databases">
        <title>Horizontal transmission and recombination maintain forever young bacterial symbiont genomes.</title>
        <authorList>
            <person name="Russell S.L."/>
            <person name="Pepper-Tunick E."/>
            <person name="Svedberg J."/>
            <person name="Byrne A."/>
            <person name="Ruelas Castillo J."/>
            <person name="Vollmers C."/>
            <person name="Beinart R.A."/>
            <person name="Corbett-Detig R."/>
        </authorList>
    </citation>
    <scope>NUCLEOTIDE SEQUENCE [LARGE SCALE GENOMIC DNA]</scope>
    <source>
        <strain evidence="1">455</strain>
    </source>
</reference>
<accession>A0A853F384</accession>
<proteinExistence type="predicted"/>
<dbReference type="AlphaFoldDB" id="A0A853F384"/>
<evidence type="ECO:0000313" key="2">
    <source>
        <dbReference type="Proteomes" id="UP000568751"/>
    </source>
</evidence>
<dbReference type="EMBL" id="JACCHT010000001">
    <property type="protein sequence ID" value="NYT27441.1"/>
    <property type="molecule type" value="Genomic_DNA"/>
</dbReference>
<comment type="caution">
    <text evidence="1">The sequence shown here is derived from an EMBL/GenBank/DDBJ whole genome shotgun (WGS) entry which is preliminary data.</text>
</comment>
<protein>
    <submittedName>
        <fullName evidence="1">Uncharacterized protein</fullName>
    </submittedName>
</protein>
<evidence type="ECO:0000313" key="1">
    <source>
        <dbReference type="EMBL" id="NYT27441.1"/>
    </source>
</evidence>
<gene>
    <name evidence="1" type="ORF">H0A76_05795</name>
</gene>
<name>A0A853F384_9GAMM</name>